<dbReference type="InterPro" id="IPR053134">
    <property type="entry name" value="RNA-dir_DNA_polymerase"/>
</dbReference>
<dbReference type="Gene3D" id="3.30.70.270">
    <property type="match status" value="1"/>
</dbReference>
<evidence type="ECO:0000259" key="1">
    <source>
        <dbReference type="Pfam" id="PF00078"/>
    </source>
</evidence>
<dbReference type="Gene3D" id="3.30.420.10">
    <property type="entry name" value="Ribonuclease H-like superfamily/Ribonuclease H"/>
    <property type="match status" value="1"/>
</dbReference>
<name>A0A438KE16_VITVI</name>
<dbReference type="GO" id="GO:0003676">
    <property type="term" value="F:nucleic acid binding"/>
    <property type="evidence" value="ECO:0007669"/>
    <property type="project" value="InterPro"/>
</dbReference>
<sequence length="361" mass="41357">MEIEKQLATGFIKEVKYPDWLANMVVIPKKDGKWRVCVDYTNLNDACLKDSFPLPQIDQIVDSTAGHGMFSFLDVFSRYHQILMFQPDEEKTTIVTPHRLYYYKVMLFRLKNSGHLEEIFRLMRAYNMKLNPAKCTCGVSVGKFLGCLAALGCFIACFTNKLRHFFLTLRGPKSEKQLYMYLAVSDYANGADDPSPKECRLEAPTILPGSSSDRTHKLDTSSYPTQIESIRMNVEMVELPKKQAHPADRPGEQWWTLHVDRKSRVFGSRIGLILQSPTGEPMEKAIHLNFSATNNEVEYEVVLVGLDLALVLAATKLEIRNDSQLIFGQIQQEYEAKDERMARFLTIVESLLEKLDEWVVR</sequence>
<comment type="caution">
    <text evidence="3">The sequence shown here is derived from an EMBL/GenBank/DDBJ whole genome shotgun (WGS) entry which is preliminary data.</text>
</comment>
<dbReference type="InterPro" id="IPR036397">
    <property type="entry name" value="RNaseH_sf"/>
</dbReference>
<feature type="domain" description="Reverse transcriptase" evidence="1">
    <location>
        <begin position="27"/>
        <end position="110"/>
    </location>
</feature>
<dbReference type="InterPro" id="IPR012337">
    <property type="entry name" value="RNaseH-like_sf"/>
</dbReference>
<dbReference type="InterPro" id="IPR043502">
    <property type="entry name" value="DNA/RNA_pol_sf"/>
</dbReference>
<dbReference type="PANTHER" id="PTHR24559:SF431">
    <property type="entry name" value="RNA-DIRECTED DNA POLYMERASE HOMOLOG"/>
    <property type="match status" value="1"/>
</dbReference>
<evidence type="ECO:0000259" key="2">
    <source>
        <dbReference type="Pfam" id="PF13456"/>
    </source>
</evidence>
<dbReference type="EMBL" id="QGNW01000009">
    <property type="protein sequence ID" value="RVX19410.1"/>
    <property type="molecule type" value="Genomic_DNA"/>
</dbReference>
<organism evidence="3 4">
    <name type="scientific">Vitis vinifera</name>
    <name type="common">Grape</name>
    <dbReference type="NCBI Taxonomy" id="29760"/>
    <lineage>
        <taxon>Eukaryota</taxon>
        <taxon>Viridiplantae</taxon>
        <taxon>Streptophyta</taxon>
        <taxon>Embryophyta</taxon>
        <taxon>Tracheophyta</taxon>
        <taxon>Spermatophyta</taxon>
        <taxon>Magnoliopsida</taxon>
        <taxon>eudicotyledons</taxon>
        <taxon>Gunneridae</taxon>
        <taxon>Pentapetalae</taxon>
        <taxon>rosids</taxon>
        <taxon>Vitales</taxon>
        <taxon>Vitaceae</taxon>
        <taxon>Viteae</taxon>
        <taxon>Vitis</taxon>
    </lineage>
</organism>
<dbReference type="Pfam" id="PF13456">
    <property type="entry name" value="RVT_3"/>
    <property type="match status" value="1"/>
</dbReference>
<dbReference type="InterPro" id="IPR043128">
    <property type="entry name" value="Rev_trsase/Diguanyl_cyclase"/>
</dbReference>
<dbReference type="GO" id="GO:0004523">
    <property type="term" value="F:RNA-DNA hybrid ribonuclease activity"/>
    <property type="evidence" value="ECO:0007669"/>
    <property type="project" value="InterPro"/>
</dbReference>
<dbReference type="PANTHER" id="PTHR24559">
    <property type="entry name" value="TRANSPOSON TY3-I GAG-POL POLYPROTEIN"/>
    <property type="match status" value="1"/>
</dbReference>
<accession>A0A438KE16</accession>
<dbReference type="Pfam" id="PF00078">
    <property type="entry name" value="RVT_1"/>
    <property type="match status" value="1"/>
</dbReference>
<dbReference type="AlphaFoldDB" id="A0A438KE16"/>
<dbReference type="InterPro" id="IPR002156">
    <property type="entry name" value="RNaseH_domain"/>
</dbReference>
<dbReference type="InterPro" id="IPR000477">
    <property type="entry name" value="RT_dom"/>
</dbReference>
<dbReference type="CDD" id="cd09279">
    <property type="entry name" value="RNase_HI_like"/>
    <property type="match status" value="1"/>
</dbReference>
<dbReference type="CDD" id="cd01647">
    <property type="entry name" value="RT_LTR"/>
    <property type="match status" value="1"/>
</dbReference>
<protein>
    <submittedName>
        <fullName evidence="3">Transposon Ty3-I Gag-Pol polyprotein</fullName>
    </submittedName>
</protein>
<feature type="domain" description="RNase H type-1" evidence="2">
    <location>
        <begin position="269"/>
        <end position="357"/>
    </location>
</feature>
<dbReference type="SUPFAM" id="SSF56672">
    <property type="entry name" value="DNA/RNA polymerases"/>
    <property type="match status" value="1"/>
</dbReference>
<proteinExistence type="predicted"/>
<reference evidence="3 4" key="1">
    <citation type="journal article" date="2018" name="PLoS Genet.">
        <title>Population sequencing reveals clonal diversity and ancestral inbreeding in the grapevine cultivar Chardonnay.</title>
        <authorList>
            <person name="Roach M.J."/>
            <person name="Johnson D.L."/>
            <person name="Bohlmann J."/>
            <person name="van Vuuren H.J."/>
            <person name="Jones S.J."/>
            <person name="Pretorius I.S."/>
            <person name="Schmidt S.A."/>
            <person name="Borneman A.R."/>
        </authorList>
    </citation>
    <scope>NUCLEOTIDE SEQUENCE [LARGE SCALE GENOMIC DNA]</scope>
    <source>
        <strain evidence="4">cv. Chardonnay</strain>
        <tissue evidence="3">Leaf</tissue>
    </source>
</reference>
<gene>
    <name evidence="3" type="primary">TY3B-I_116</name>
    <name evidence="3" type="ORF">CK203_008720</name>
</gene>
<evidence type="ECO:0000313" key="4">
    <source>
        <dbReference type="Proteomes" id="UP000288805"/>
    </source>
</evidence>
<dbReference type="SUPFAM" id="SSF53098">
    <property type="entry name" value="Ribonuclease H-like"/>
    <property type="match status" value="1"/>
</dbReference>
<dbReference type="Gene3D" id="3.10.10.10">
    <property type="entry name" value="HIV Type 1 Reverse Transcriptase, subunit A, domain 1"/>
    <property type="match status" value="1"/>
</dbReference>
<dbReference type="Proteomes" id="UP000288805">
    <property type="component" value="Unassembled WGS sequence"/>
</dbReference>
<evidence type="ECO:0000313" key="3">
    <source>
        <dbReference type="EMBL" id="RVX19410.1"/>
    </source>
</evidence>